<accession>A0A4U0F702</accession>
<evidence type="ECO:0000313" key="3">
    <source>
        <dbReference type="EMBL" id="TJY39744.1"/>
    </source>
</evidence>
<evidence type="ECO:0000259" key="2">
    <source>
        <dbReference type="PROSITE" id="PS51272"/>
    </source>
</evidence>
<keyword evidence="4" id="KW-1185">Reference proteome</keyword>
<dbReference type="InterPro" id="IPR051465">
    <property type="entry name" value="Cell_Envelope_Struct_Comp"/>
</dbReference>
<comment type="caution">
    <text evidence="3">The sequence shown here is derived from an EMBL/GenBank/DDBJ whole genome shotgun (WGS) entry which is preliminary data.</text>
</comment>
<dbReference type="RefSeq" id="WP_136779184.1">
    <property type="nucleotide sequence ID" value="NZ_SUPK01000009.1"/>
</dbReference>
<reference evidence="3 4" key="1">
    <citation type="submission" date="2019-04" db="EMBL/GenBank/DDBJ databases">
        <title>Cohnella sp. nov., isolated from soil.</title>
        <authorList>
            <person name="Kim W."/>
        </authorList>
    </citation>
    <scope>NUCLEOTIDE SEQUENCE [LARGE SCALE GENOMIC DNA]</scope>
    <source>
        <strain evidence="3 4">CAU 1483</strain>
    </source>
</reference>
<dbReference type="PANTHER" id="PTHR43308">
    <property type="entry name" value="OUTER MEMBRANE PROTEIN ALPHA-RELATED"/>
    <property type="match status" value="1"/>
</dbReference>
<dbReference type="PANTHER" id="PTHR43308:SF5">
    <property type="entry name" value="S-LAYER PROTEIN _ PEPTIDOGLYCAN ENDO-BETA-N-ACETYLGLUCOSAMINIDASE"/>
    <property type="match status" value="1"/>
</dbReference>
<dbReference type="OrthoDB" id="174569at2"/>
<sequence>MMRKWHGTVLIVIAMIALLAGQAGVSAAGPEPVTAMKFKDIEGHWAKAVIEEAAAKGIVAGFPDGTFGPNDSVTVAQFIVMMYTSMAEKDESGNMYWAEKQLALVPDWFKTVVMDARVSFKPGKPWYASYVENAKIMGVIRNNEYAGRYNELLTRERAAAMIYTLDSYFHGNVTDEYAEIAAAQLFKDMNRVEENYYLRSIGKVAARGIMNGNKGFFNPKAAITRAEAVQITSLLADSSKRNKVNINLNGVPYAVVNDPGFDTMVIIFANQEMKKVYDSLLSSQSTYEGSTDAHLGVLGYYENDTQKEKELYKEFYMDFSDSNNYGDMSISFVSRNYNIALETVAGRAERASKPIYEFLSLVYKNPEPVKKLIDTAVASDRNGNSVNIEKTFEGRDILIVSNGRKYLQISVGAYGDK</sequence>
<name>A0A4U0F702_9BACL</name>
<feature type="chain" id="PRO_5020649889" evidence="1">
    <location>
        <begin position="28"/>
        <end position="417"/>
    </location>
</feature>
<dbReference type="InterPro" id="IPR001119">
    <property type="entry name" value="SLH_dom"/>
</dbReference>
<dbReference type="PROSITE" id="PS51272">
    <property type="entry name" value="SLH"/>
    <property type="match status" value="2"/>
</dbReference>
<organism evidence="3 4">
    <name type="scientific">Cohnella pontilimi</name>
    <dbReference type="NCBI Taxonomy" id="2564100"/>
    <lineage>
        <taxon>Bacteria</taxon>
        <taxon>Bacillati</taxon>
        <taxon>Bacillota</taxon>
        <taxon>Bacilli</taxon>
        <taxon>Bacillales</taxon>
        <taxon>Paenibacillaceae</taxon>
        <taxon>Cohnella</taxon>
    </lineage>
</organism>
<proteinExistence type="predicted"/>
<feature type="domain" description="SLH" evidence="2">
    <location>
        <begin position="33"/>
        <end position="96"/>
    </location>
</feature>
<dbReference type="Pfam" id="PF00395">
    <property type="entry name" value="SLH"/>
    <property type="match status" value="2"/>
</dbReference>
<protein>
    <submittedName>
        <fullName evidence="3">S-layer homology domain-containing protein</fullName>
    </submittedName>
</protein>
<feature type="signal peptide" evidence="1">
    <location>
        <begin position="1"/>
        <end position="27"/>
    </location>
</feature>
<evidence type="ECO:0000256" key="1">
    <source>
        <dbReference type="SAM" id="SignalP"/>
    </source>
</evidence>
<gene>
    <name evidence="3" type="ORF">E5161_17500</name>
</gene>
<evidence type="ECO:0000313" key="4">
    <source>
        <dbReference type="Proteomes" id="UP000309673"/>
    </source>
</evidence>
<dbReference type="AlphaFoldDB" id="A0A4U0F702"/>
<keyword evidence="1" id="KW-0732">Signal</keyword>
<dbReference type="Proteomes" id="UP000309673">
    <property type="component" value="Unassembled WGS sequence"/>
</dbReference>
<feature type="domain" description="SLH" evidence="2">
    <location>
        <begin position="183"/>
        <end position="246"/>
    </location>
</feature>
<dbReference type="EMBL" id="SUPK01000009">
    <property type="protein sequence ID" value="TJY39744.1"/>
    <property type="molecule type" value="Genomic_DNA"/>
</dbReference>